<accession>A0A381S111</accession>
<dbReference type="EMBL" id="UINC01002366">
    <property type="protein sequence ID" value="SUZ95917.1"/>
    <property type="molecule type" value="Genomic_DNA"/>
</dbReference>
<sequence length="69" mass="8474">MNVLKKKEEFKGVFYKILRKHMMTLLQEKSINRNQTLTKNDEIGKNERFSRKLFQAKFLLANRIKRFRQ</sequence>
<evidence type="ECO:0000313" key="1">
    <source>
        <dbReference type="EMBL" id="SUZ95917.1"/>
    </source>
</evidence>
<reference evidence="1" key="1">
    <citation type="submission" date="2018-05" db="EMBL/GenBank/DDBJ databases">
        <authorList>
            <person name="Lanie J.A."/>
            <person name="Ng W.-L."/>
            <person name="Kazmierczak K.M."/>
            <person name="Andrzejewski T.M."/>
            <person name="Davidsen T.M."/>
            <person name="Wayne K.J."/>
            <person name="Tettelin H."/>
            <person name="Glass J.I."/>
            <person name="Rusch D."/>
            <person name="Podicherti R."/>
            <person name="Tsui H.-C.T."/>
            <person name="Winkler M.E."/>
        </authorList>
    </citation>
    <scope>NUCLEOTIDE SEQUENCE</scope>
</reference>
<name>A0A381S111_9ZZZZ</name>
<dbReference type="AlphaFoldDB" id="A0A381S111"/>
<protein>
    <submittedName>
        <fullName evidence="1">Uncharacterized protein</fullName>
    </submittedName>
</protein>
<proteinExistence type="predicted"/>
<organism evidence="1">
    <name type="scientific">marine metagenome</name>
    <dbReference type="NCBI Taxonomy" id="408172"/>
    <lineage>
        <taxon>unclassified sequences</taxon>
        <taxon>metagenomes</taxon>
        <taxon>ecological metagenomes</taxon>
    </lineage>
</organism>
<gene>
    <name evidence="1" type="ORF">METZ01_LOCUS48771</name>
</gene>